<feature type="transmembrane region" description="Helical" evidence="2">
    <location>
        <begin position="20"/>
        <end position="41"/>
    </location>
</feature>
<feature type="domain" description="RCK N-terminal" evidence="3">
    <location>
        <begin position="350"/>
        <end position="463"/>
    </location>
</feature>
<keyword evidence="6" id="KW-1185">Reference proteome</keyword>
<dbReference type="Pfam" id="PF02080">
    <property type="entry name" value="TrkA_C"/>
    <property type="match status" value="2"/>
</dbReference>
<dbReference type="GO" id="GO:0008324">
    <property type="term" value="F:monoatomic cation transmembrane transporter activity"/>
    <property type="evidence" value="ECO:0007669"/>
    <property type="project" value="InterPro"/>
</dbReference>
<dbReference type="Gene3D" id="3.40.50.720">
    <property type="entry name" value="NAD(P)-binding Rossmann-like Domain"/>
    <property type="match status" value="2"/>
</dbReference>
<evidence type="ECO:0000256" key="2">
    <source>
        <dbReference type="SAM" id="Phobius"/>
    </source>
</evidence>
<dbReference type="PANTHER" id="PTHR43833">
    <property type="entry name" value="POTASSIUM CHANNEL PROTEIN 2-RELATED-RELATED"/>
    <property type="match status" value="1"/>
</dbReference>
<evidence type="ECO:0000313" key="5">
    <source>
        <dbReference type="EMBL" id="KIH75440.1"/>
    </source>
</evidence>
<evidence type="ECO:0000256" key="1">
    <source>
        <dbReference type="ARBA" id="ARBA00004651"/>
    </source>
</evidence>
<dbReference type="SUPFAM" id="SSF81324">
    <property type="entry name" value="Voltage-gated potassium channels"/>
    <property type="match status" value="1"/>
</dbReference>
<dbReference type="InterPro" id="IPR006037">
    <property type="entry name" value="RCK_C"/>
</dbReference>
<dbReference type="InterPro" id="IPR050721">
    <property type="entry name" value="Trk_Ktr_HKT_K-transport"/>
</dbReference>
<dbReference type="InterPro" id="IPR013099">
    <property type="entry name" value="K_chnl_dom"/>
</dbReference>
<dbReference type="InterPro" id="IPR036721">
    <property type="entry name" value="RCK_C_sf"/>
</dbReference>
<keyword evidence="2" id="KW-0812">Transmembrane</keyword>
<dbReference type="AlphaFoldDB" id="A0A0C2HK90"/>
<dbReference type="RefSeq" id="WP_040101206.1">
    <property type="nucleotide sequence ID" value="NZ_JWJD01000011.1"/>
</dbReference>
<dbReference type="InterPro" id="IPR003148">
    <property type="entry name" value="RCK_N"/>
</dbReference>
<dbReference type="PROSITE" id="PS51201">
    <property type="entry name" value="RCK_N"/>
    <property type="match status" value="2"/>
</dbReference>
<accession>A0A0C2HK90</accession>
<sequence length="565" mass="61920">MKAIAAELAYFFRGQARKNIKLLTLYCSFLAGLVIMYAWLFRVLMWELEGREYSFITGIYWTITAMSTLGYGDITFSSDPGFLFSAIVTLSGVVFMLILLPFGMISLFLAPWIEQRLRYRATLELPEDTAGHVLIFGFDSVTRALSRNLQNRHIPFVIVSPSHDQAVRLEEEGFRVVFGTPTDAKSLRGARVENARHIIANLSDPENTNLCLTAHAMCTTPIATLVSEPDNRDLLRLAGADQAIPLKRILGHYLASRATTRGAQAHIIDSFGALQIAEIPVQATPFSGQSLSDAKIRQSTGLAVIGLWERGHFTTPHADTHLSPKALMVLAGTREQLQALEQITGEEEAEDRILILGHGRIGCAAAGFLEQRAVPFILIDREANVDCLDHVAVIGDATSSKVLNDSGIESAKGLIVTTNDDSTNIFLTLASRHINPDIRIVARANQEENVDQLYAAGADFVVSNASVGANILSNILEGKESIFLTEGINVFRRSLPPTLVGKSINDSRIRPLSGCSIVALERADGQPPLVVPPPETILEQGMGLILIGNPEQEKTFSRTFRDRRH</sequence>
<evidence type="ECO:0000259" key="4">
    <source>
        <dbReference type="PROSITE" id="PS51202"/>
    </source>
</evidence>
<protein>
    <submittedName>
        <fullName evidence="5">Potassium transporter TrkA</fullName>
    </submittedName>
</protein>
<reference evidence="5 6" key="1">
    <citation type="submission" date="2014-12" db="EMBL/GenBank/DDBJ databases">
        <title>Genomes of Geoalkalibacter ferrihydriticus and Geoalkalibacter subterraneus, two haloalkaliphilic metal-reducing members of the Geobacteraceae.</title>
        <authorList>
            <person name="Badalamenti J.P."/>
            <person name="Torres C.I."/>
            <person name="Krajmalnik-Brown R."/>
            <person name="Bond D.R."/>
        </authorList>
    </citation>
    <scope>NUCLEOTIDE SEQUENCE [LARGE SCALE GENOMIC DNA]</scope>
    <source>
        <strain evidence="5 6">DSM 17813</strain>
    </source>
</reference>
<dbReference type="SUPFAM" id="SSF116726">
    <property type="entry name" value="TrkA C-terminal domain-like"/>
    <property type="match status" value="2"/>
</dbReference>
<evidence type="ECO:0000313" key="6">
    <source>
        <dbReference type="Proteomes" id="UP000035068"/>
    </source>
</evidence>
<keyword evidence="2" id="KW-1133">Transmembrane helix</keyword>
<dbReference type="SUPFAM" id="SSF51735">
    <property type="entry name" value="NAD(P)-binding Rossmann-fold domains"/>
    <property type="match status" value="2"/>
</dbReference>
<name>A0A0C2HK90_9BACT</name>
<dbReference type="Pfam" id="PF02254">
    <property type="entry name" value="TrkA_N"/>
    <property type="match status" value="2"/>
</dbReference>
<dbReference type="PROSITE" id="PS51202">
    <property type="entry name" value="RCK_C"/>
    <property type="match status" value="2"/>
</dbReference>
<dbReference type="Gene3D" id="3.30.70.1450">
    <property type="entry name" value="Regulator of K+ conductance, C-terminal domain"/>
    <property type="match status" value="2"/>
</dbReference>
<dbReference type="EMBL" id="JWJD01000011">
    <property type="protein sequence ID" value="KIH75440.1"/>
    <property type="molecule type" value="Genomic_DNA"/>
</dbReference>
<organism evidence="5 6">
    <name type="scientific">Geoalkalibacter ferrihydriticus DSM 17813</name>
    <dbReference type="NCBI Taxonomy" id="1121915"/>
    <lineage>
        <taxon>Bacteria</taxon>
        <taxon>Pseudomonadati</taxon>
        <taxon>Thermodesulfobacteriota</taxon>
        <taxon>Desulfuromonadia</taxon>
        <taxon>Desulfuromonadales</taxon>
        <taxon>Geoalkalibacteraceae</taxon>
        <taxon>Geoalkalibacter</taxon>
    </lineage>
</organism>
<comment type="caution">
    <text evidence="5">The sequence shown here is derived from an EMBL/GenBank/DDBJ whole genome shotgun (WGS) entry which is preliminary data.</text>
</comment>
<dbReference type="PANTHER" id="PTHR43833:SF9">
    <property type="entry name" value="POTASSIUM CHANNEL PROTEIN YUGO-RELATED"/>
    <property type="match status" value="1"/>
</dbReference>
<gene>
    <name evidence="5" type="ORF">GFER_16820</name>
</gene>
<feature type="domain" description="RCK C-terminal" evidence="4">
    <location>
        <begin position="477"/>
        <end position="562"/>
    </location>
</feature>
<feature type="transmembrane region" description="Helical" evidence="2">
    <location>
        <begin position="83"/>
        <end position="110"/>
    </location>
</feature>
<feature type="domain" description="RCK C-terminal" evidence="4">
    <location>
        <begin position="262"/>
        <end position="346"/>
    </location>
</feature>
<feature type="domain" description="RCK N-terminal" evidence="3">
    <location>
        <begin position="130"/>
        <end position="245"/>
    </location>
</feature>
<dbReference type="InterPro" id="IPR036291">
    <property type="entry name" value="NAD(P)-bd_dom_sf"/>
</dbReference>
<feature type="transmembrane region" description="Helical" evidence="2">
    <location>
        <begin position="53"/>
        <end position="71"/>
    </location>
</feature>
<proteinExistence type="predicted"/>
<evidence type="ECO:0000259" key="3">
    <source>
        <dbReference type="PROSITE" id="PS51201"/>
    </source>
</evidence>
<dbReference type="GO" id="GO:0005886">
    <property type="term" value="C:plasma membrane"/>
    <property type="evidence" value="ECO:0007669"/>
    <property type="project" value="UniProtKB-SubCell"/>
</dbReference>
<dbReference type="Gene3D" id="1.10.287.70">
    <property type="match status" value="1"/>
</dbReference>
<keyword evidence="2" id="KW-0472">Membrane</keyword>
<dbReference type="Pfam" id="PF07885">
    <property type="entry name" value="Ion_trans_2"/>
    <property type="match status" value="1"/>
</dbReference>
<dbReference type="Proteomes" id="UP000035068">
    <property type="component" value="Unassembled WGS sequence"/>
</dbReference>
<dbReference type="GO" id="GO:0006813">
    <property type="term" value="P:potassium ion transport"/>
    <property type="evidence" value="ECO:0007669"/>
    <property type="project" value="InterPro"/>
</dbReference>
<comment type="subcellular location">
    <subcellularLocation>
        <location evidence="1">Cell membrane</location>
        <topology evidence="1">Multi-pass membrane protein</topology>
    </subcellularLocation>
</comment>